<dbReference type="SUPFAM" id="SSF56436">
    <property type="entry name" value="C-type lectin-like"/>
    <property type="match status" value="1"/>
</dbReference>
<evidence type="ECO:0000256" key="2">
    <source>
        <dbReference type="ARBA" id="ARBA00023157"/>
    </source>
</evidence>
<keyword evidence="3" id="KW-0732">Signal</keyword>
<dbReference type="AlphaFoldDB" id="A0A663NBG5"/>
<dbReference type="GO" id="GO:0030246">
    <property type="term" value="F:carbohydrate binding"/>
    <property type="evidence" value="ECO:0007669"/>
    <property type="project" value="UniProtKB-KW"/>
</dbReference>
<keyword evidence="2" id="KW-1015">Disulfide bond</keyword>
<evidence type="ECO:0000256" key="1">
    <source>
        <dbReference type="ARBA" id="ARBA00022734"/>
    </source>
</evidence>
<dbReference type="InterPro" id="IPR051379">
    <property type="entry name" value="C-type_Lectin_Receptor_IMM"/>
</dbReference>
<evidence type="ECO:0000259" key="4">
    <source>
        <dbReference type="PROSITE" id="PS50041"/>
    </source>
</evidence>
<evidence type="ECO:0000256" key="3">
    <source>
        <dbReference type="SAM" id="SignalP"/>
    </source>
</evidence>
<protein>
    <recommendedName>
        <fullName evidence="4">C-type lectin domain-containing protein</fullName>
    </recommendedName>
</protein>
<dbReference type="PROSITE" id="PS50041">
    <property type="entry name" value="C_TYPE_LECTIN_2"/>
    <property type="match status" value="1"/>
</dbReference>
<dbReference type="Proteomes" id="UP000472269">
    <property type="component" value="Unplaced"/>
</dbReference>
<organism evidence="5 6">
    <name type="scientific">Athene cunicularia</name>
    <name type="common">Burrowing owl</name>
    <name type="synonym">Speotyto cunicularia</name>
    <dbReference type="NCBI Taxonomy" id="194338"/>
    <lineage>
        <taxon>Eukaryota</taxon>
        <taxon>Metazoa</taxon>
        <taxon>Chordata</taxon>
        <taxon>Craniata</taxon>
        <taxon>Vertebrata</taxon>
        <taxon>Euteleostomi</taxon>
        <taxon>Archelosauria</taxon>
        <taxon>Archosauria</taxon>
        <taxon>Dinosauria</taxon>
        <taxon>Saurischia</taxon>
        <taxon>Theropoda</taxon>
        <taxon>Coelurosauria</taxon>
        <taxon>Aves</taxon>
        <taxon>Neognathae</taxon>
        <taxon>Neoaves</taxon>
        <taxon>Telluraves</taxon>
        <taxon>Strigiformes</taxon>
        <taxon>Strigidae</taxon>
        <taxon>Athene</taxon>
    </lineage>
</organism>
<dbReference type="InterPro" id="IPR016187">
    <property type="entry name" value="CTDL_fold"/>
</dbReference>
<reference evidence="5" key="2">
    <citation type="submission" date="2025-09" db="UniProtKB">
        <authorList>
            <consortium name="Ensembl"/>
        </authorList>
    </citation>
    <scope>IDENTIFICATION</scope>
</reference>
<dbReference type="InterPro" id="IPR016186">
    <property type="entry name" value="C-type_lectin-like/link_sf"/>
</dbReference>
<dbReference type="InterPro" id="IPR001304">
    <property type="entry name" value="C-type_lectin-like"/>
</dbReference>
<name>A0A663NBG5_ATHCN</name>
<evidence type="ECO:0000313" key="6">
    <source>
        <dbReference type="Proteomes" id="UP000472269"/>
    </source>
</evidence>
<feature type="domain" description="C-type lectin" evidence="4">
    <location>
        <begin position="74"/>
        <end position="172"/>
    </location>
</feature>
<proteinExistence type="predicted"/>
<evidence type="ECO:0000313" key="5">
    <source>
        <dbReference type="Ensembl" id="ENSACUP00000020847.1"/>
    </source>
</evidence>
<reference evidence="5" key="1">
    <citation type="submission" date="2025-08" db="UniProtKB">
        <authorList>
            <consortium name="Ensembl"/>
        </authorList>
    </citation>
    <scope>IDENTIFICATION</scope>
</reference>
<dbReference type="PANTHER" id="PTHR46746">
    <property type="entry name" value="KILLER CELL LECTIN-LIKE RECEPTOR SUBFAMILY F MEMBER 2"/>
    <property type="match status" value="1"/>
</dbReference>
<keyword evidence="6" id="KW-1185">Reference proteome</keyword>
<dbReference type="Ensembl" id="ENSACUT00000022227.1">
    <property type="protein sequence ID" value="ENSACUP00000020847.1"/>
    <property type="gene ID" value="ENSACUG00000013925.1"/>
</dbReference>
<accession>A0A663NBG5</accession>
<feature type="chain" id="PRO_5025486132" description="C-type lectin domain-containing protein" evidence="3">
    <location>
        <begin position="43"/>
        <end position="180"/>
    </location>
</feature>
<dbReference type="PANTHER" id="PTHR46746:SF9">
    <property type="entry name" value="CD209 ANTIGEN-LIKE PROTEIN C-LIKE"/>
    <property type="match status" value="1"/>
</dbReference>
<sequence>MGSQAQQKPQGPWWAWLAGHLKGGMPSLLLVTLLSLGLGAGGSPCQLPCPCCSHRLNFWCAGQCQFCPAGWLWDAGQCYYFSSAKKTWEQSREDCCSRGAQLVTIQANTTLVSAPSLACLTPHGHWADIVSAHWLWPTGPKPSQASRQGADDAVPASLGAEPCQEEPVDAGWGLHVKHAG</sequence>
<keyword evidence="1" id="KW-0430">Lectin</keyword>
<feature type="signal peptide" evidence="3">
    <location>
        <begin position="1"/>
        <end position="42"/>
    </location>
</feature>
<dbReference type="Gene3D" id="3.10.100.10">
    <property type="entry name" value="Mannose-Binding Protein A, subunit A"/>
    <property type="match status" value="1"/>
</dbReference>